<protein>
    <recommendedName>
        <fullName evidence="1">Peptidase C45 hydrolase domain-containing protein</fullName>
    </recommendedName>
</protein>
<keyword evidence="3" id="KW-1185">Reference proteome</keyword>
<evidence type="ECO:0000313" key="3">
    <source>
        <dbReference type="Proteomes" id="UP000326198"/>
    </source>
</evidence>
<dbReference type="EMBL" id="ML736162">
    <property type="protein sequence ID" value="KAE8382479.1"/>
    <property type="molecule type" value="Genomic_DNA"/>
</dbReference>
<dbReference type="Gene3D" id="3.60.60.10">
    <property type="entry name" value="Penicillin V Acylase, Chain A"/>
    <property type="match status" value="1"/>
</dbReference>
<dbReference type="InterPro" id="IPR047794">
    <property type="entry name" value="C45_proenzyme-like"/>
</dbReference>
<dbReference type="AlphaFoldDB" id="A0A5N7BL17"/>
<dbReference type="PANTHER" id="PTHR34180:SF1">
    <property type="entry name" value="BETA-ALANYL-DOPAMINE_CARCININE HYDROLASE"/>
    <property type="match status" value="1"/>
</dbReference>
<dbReference type="Pfam" id="PF03417">
    <property type="entry name" value="AAT"/>
    <property type="match status" value="1"/>
</dbReference>
<dbReference type="Gene3D" id="1.10.10.2120">
    <property type="match status" value="1"/>
</dbReference>
<proteinExistence type="predicted"/>
<name>A0A5N7BL17_9EURO</name>
<feature type="domain" description="Peptidase C45 hydrolase" evidence="1">
    <location>
        <begin position="150"/>
        <end position="372"/>
    </location>
</feature>
<dbReference type="Proteomes" id="UP000326198">
    <property type="component" value="Unassembled WGS sequence"/>
</dbReference>
<dbReference type="InterPro" id="IPR047801">
    <property type="entry name" value="Peptidase_C45"/>
</dbReference>
<reference evidence="2 3" key="1">
    <citation type="submission" date="2019-04" db="EMBL/GenBank/DDBJ databases">
        <title>Friends and foes A comparative genomics studyof 23 Aspergillus species from section Flavi.</title>
        <authorList>
            <consortium name="DOE Joint Genome Institute"/>
            <person name="Kjaerbolling I."/>
            <person name="Vesth T."/>
            <person name="Frisvad J.C."/>
            <person name="Nybo J.L."/>
            <person name="Theobald S."/>
            <person name="Kildgaard S."/>
            <person name="Isbrandt T."/>
            <person name="Kuo A."/>
            <person name="Sato A."/>
            <person name="Lyhne E.K."/>
            <person name="Kogle M.E."/>
            <person name="Wiebenga A."/>
            <person name="Kun R.S."/>
            <person name="Lubbers R.J."/>
            <person name="Makela M.R."/>
            <person name="Barry K."/>
            <person name="Chovatia M."/>
            <person name="Clum A."/>
            <person name="Daum C."/>
            <person name="Haridas S."/>
            <person name="He G."/>
            <person name="LaButti K."/>
            <person name="Lipzen A."/>
            <person name="Mondo S."/>
            <person name="Riley R."/>
            <person name="Salamov A."/>
            <person name="Simmons B.A."/>
            <person name="Magnuson J.K."/>
            <person name="Henrissat B."/>
            <person name="Mortensen U.H."/>
            <person name="Larsen T.O."/>
            <person name="Devries R.P."/>
            <person name="Grigoriev I.V."/>
            <person name="Machida M."/>
            <person name="Baker S.E."/>
            <person name="Andersen M.R."/>
        </authorList>
    </citation>
    <scope>NUCLEOTIDE SEQUENCE [LARGE SCALE GENOMIC DNA]</scope>
    <source>
        <strain evidence="2 3">IBT 29228</strain>
    </source>
</reference>
<dbReference type="NCBIfam" id="NF040521">
    <property type="entry name" value="C45_proenzyme"/>
    <property type="match status" value="1"/>
</dbReference>
<evidence type="ECO:0000259" key="1">
    <source>
        <dbReference type="Pfam" id="PF03417"/>
    </source>
</evidence>
<accession>A0A5N7BL17</accession>
<dbReference type="PANTHER" id="PTHR34180">
    <property type="entry name" value="PEPTIDASE C45"/>
    <property type="match status" value="1"/>
</dbReference>
<sequence length="431" mass="47069">MPSEESRDKYQHVVVHGLPYERGLSHGQQARDKILRNITHYKGPGNLIAWPTALRIIRECYIPGLEKYWLPGLTEMRGVADGAGVDLEDIILLNARYDLSHISDPSTAGDQTTQRLHKLAFDGADGRHDSSSAPACSECTSAIILSEATGDGQVYTAQNWDMSDRLLKEDGVIYLEVHPHPSEHLPSLFLVTEAGQLCRSGMNSDGLGLCANSLCSSIDTMPFPLDAGVGAGEVPAIPPSSALRRLFLESPSYADGLKRVARTPRHVSCNLMLSTADNMGICLEITPQVIFRISGSAGSDAPYLLHSNHFQTQSFLCQSAIQDRQAGGSSWYRADRLEVGIRRKAQIGFLTDTDIVNAFKDHAGYPHSLCEHSARKATQGPFLPAGRPSPYSGSTCTVSCVIYNLTKRSIRVCKGPPCQGEFEEFTLEPKR</sequence>
<dbReference type="OrthoDB" id="189997at2759"/>
<evidence type="ECO:0000313" key="2">
    <source>
        <dbReference type="EMBL" id="KAE8382479.1"/>
    </source>
</evidence>
<organism evidence="2 3">
    <name type="scientific">Aspergillus bertholletiae</name>
    <dbReference type="NCBI Taxonomy" id="1226010"/>
    <lineage>
        <taxon>Eukaryota</taxon>
        <taxon>Fungi</taxon>
        <taxon>Dikarya</taxon>
        <taxon>Ascomycota</taxon>
        <taxon>Pezizomycotina</taxon>
        <taxon>Eurotiomycetes</taxon>
        <taxon>Eurotiomycetidae</taxon>
        <taxon>Eurotiales</taxon>
        <taxon>Aspergillaceae</taxon>
        <taxon>Aspergillus</taxon>
        <taxon>Aspergillus subgen. Circumdati</taxon>
    </lineage>
</organism>
<gene>
    <name evidence="2" type="ORF">BDV26DRAFT_5094</name>
</gene>
<dbReference type="InterPro" id="IPR005079">
    <property type="entry name" value="Peptidase_C45_hydrolase"/>
</dbReference>